<keyword evidence="3" id="KW-1185">Reference proteome</keyword>
<dbReference type="PANTHER" id="PTHR46641:SF2">
    <property type="entry name" value="FMRFAMIDE RECEPTOR"/>
    <property type="match status" value="1"/>
</dbReference>
<name>A0ABR4QQP1_9CEST</name>
<organism evidence="2 3">
    <name type="scientific">Taenia crassiceps</name>
    <dbReference type="NCBI Taxonomy" id="6207"/>
    <lineage>
        <taxon>Eukaryota</taxon>
        <taxon>Metazoa</taxon>
        <taxon>Spiralia</taxon>
        <taxon>Lophotrochozoa</taxon>
        <taxon>Platyhelminthes</taxon>
        <taxon>Cestoda</taxon>
        <taxon>Eucestoda</taxon>
        <taxon>Cyclophyllidea</taxon>
        <taxon>Taeniidae</taxon>
        <taxon>Taenia</taxon>
    </lineage>
</organism>
<reference evidence="2 3" key="1">
    <citation type="journal article" date="2022" name="Front. Cell. Infect. Microbiol.">
        <title>The Genomes of Two Strains of Taenia crassiceps the Animal Model for the Study of Human Cysticercosis.</title>
        <authorList>
            <person name="Bobes R.J."/>
            <person name="Estrada K."/>
            <person name="Rios-Valencia D.G."/>
            <person name="Calderon-Gallegos A."/>
            <person name="de la Torre P."/>
            <person name="Carrero J.C."/>
            <person name="Sanchez-Flores A."/>
            <person name="Laclette J.P."/>
        </authorList>
    </citation>
    <scope>NUCLEOTIDE SEQUENCE [LARGE SCALE GENOMIC DNA]</scope>
    <source>
        <strain evidence="2">WFUcys</strain>
    </source>
</reference>
<dbReference type="PANTHER" id="PTHR46641">
    <property type="entry name" value="FMRFAMIDE RECEPTOR-RELATED"/>
    <property type="match status" value="1"/>
</dbReference>
<sequence>MRVKCRWMLDFLPPVSEIPKKSPDFYYEKVEALKKYCTPEFLNDPEAKAYPKFGDWCKYISRFKTCNIAPHPSEFMGYGIQNSMSDSTITATTPSTSALPSASGILMVGNDSKAAACYDDYFWLLLNLACIVGFNRATNRCGATLYFSIIAVLDCVYLGIMLVLRASVHLSGVNYVGQEKAYAERVAYFVPGAMPLLAFCEVASVWLVVCLLVERYLYLQRGYFSKSVTSLQRHVRIISVVTLLTFCYVIPRFFELRSEENPNIPGGYRVIYTEFGTLKAYRSLVDYLLNVPLEMFLPYLAVGLLTSLAVSKMVDLGSSKWKTVASLCSQSAYCCCGDDFANCYPMVRPERKHSVDQADVPPVEYVDTIPSPPRLSAFEETCGTQVYYCGIPFEKRSDLMPFYFLVPPPRQTLKESANVVITVCLGFLLLITKIPKLILVALELERYVDMDPAFTRMAGECLNIAFIVLKPPIYLMLGVHFRHALTGLCCCACLYAPVISGGAHEGQNEEGDANDGCDGGVVDLSKAYSDAQDEDLNTVAEKGEEISK</sequence>
<keyword evidence="1" id="KW-0812">Transmembrane</keyword>
<feature type="transmembrane region" description="Helical" evidence="1">
    <location>
        <begin position="234"/>
        <end position="254"/>
    </location>
</feature>
<gene>
    <name evidence="2" type="ORF">TcWFU_004701</name>
</gene>
<dbReference type="Gene3D" id="1.20.1070.10">
    <property type="entry name" value="Rhodopsin 7-helix transmembrane proteins"/>
    <property type="match status" value="1"/>
</dbReference>
<feature type="transmembrane region" description="Helical" evidence="1">
    <location>
        <begin position="188"/>
        <end position="213"/>
    </location>
</feature>
<feature type="transmembrane region" description="Helical" evidence="1">
    <location>
        <begin position="419"/>
        <end position="442"/>
    </location>
</feature>
<accession>A0ABR4QQP1</accession>
<dbReference type="SUPFAM" id="SSF81321">
    <property type="entry name" value="Family A G protein-coupled receptor-like"/>
    <property type="match status" value="1"/>
</dbReference>
<evidence type="ECO:0000313" key="3">
    <source>
        <dbReference type="Proteomes" id="UP001651158"/>
    </source>
</evidence>
<keyword evidence="1" id="KW-1133">Transmembrane helix</keyword>
<evidence type="ECO:0000313" key="2">
    <source>
        <dbReference type="EMBL" id="KAL5112017.1"/>
    </source>
</evidence>
<feature type="transmembrane region" description="Helical" evidence="1">
    <location>
        <begin position="296"/>
        <end position="314"/>
    </location>
</feature>
<evidence type="ECO:0008006" key="4">
    <source>
        <dbReference type="Google" id="ProtNLM"/>
    </source>
</evidence>
<evidence type="ECO:0000256" key="1">
    <source>
        <dbReference type="SAM" id="Phobius"/>
    </source>
</evidence>
<feature type="transmembrane region" description="Helical" evidence="1">
    <location>
        <begin position="145"/>
        <end position="168"/>
    </location>
</feature>
<comment type="caution">
    <text evidence="2">The sequence shown here is derived from an EMBL/GenBank/DDBJ whole genome shotgun (WGS) entry which is preliminary data.</text>
</comment>
<proteinExistence type="predicted"/>
<dbReference type="Proteomes" id="UP001651158">
    <property type="component" value="Unassembled WGS sequence"/>
</dbReference>
<dbReference type="EMBL" id="JAKROA010000001">
    <property type="protein sequence ID" value="KAL5112017.1"/>
    <property type="molecule type" value="Genomic_DNA"/>
</dbReference>
<protein>
    <recommendedName>
        <fullName evidence="4">G-protein coupled receptors family 1 profile domain-containing protein</fullName>
    </recommendedName>
</protein>
<keyword evidence="1" id="KW-0472">Membrane</keyword>
<feature type="transmembrane region" description="Helical" evidence="1">
    <location>
        <begin position="462"/>
        <end position="479"/>
    </location>
</feature>
<dbReference type="InterPro" id="IPR052954">
    <property type="entry name" value="GPCR-Ligand_Int"/>
</dbReference>